<feature type="compositionally biased region" description="Polar residues" evidence="1">
    <location>
        <begin position="300"/>
        <end position="314"/>
    </location>
</feature>
<keyword evidence="5" id="KW-1185">Reference proteome</keyword>
<feature type="domain" description="Apple" evidence="3">
    <location>
        <begin position="117"/>
        <end position="158"/>
    </location>
</feature>
<dbReference type="InterPro" id="IPR003609">
    <property type="entry name" value="Pan_app"/>
</dbReference>
<proteinExistence type="predicted"/>
<feature type="chain" id="PRO_5042268935" description="Apple domain-containing protein" evidence="2">
    <location>
        <begin position="23"/>
        <end position="314"/>
    </location>
</feature>
<evidence type="ECO:0000259" key="3">
    <source>
        <dbReference type="Pfam" id="PF14295"/>
    </source>
</evidence>
<dbReference type="PANTHER" id="PTHR33946:SF4">
    <property type="entry name" value="COAGULATION FACTOR XI"/>
    <property type="match status" value="1"/>
</dbReference>
<organism evidence="4 5">
    <name type="scientific">Recurvomyces mirabilis</name>
    <dbReference type="NCBI Taxonomy" id="574656"/>
    <lineage>
        <taxon>Eukaryota</taxon>
        <taxon>Fungi</taxon>
        <taxon>Dikarya</taxon>
        <taxon>Ascomycota</taxon>
        <taxon>Pezizomycotina</taxon>
        <taxon>Dothideomycetes</taxon>
        <taxon>Dothideomycetidae</taxon>
        <taxon>Mycosphaerellales</taxon>
        <taxon>Teratosphaeriaceae</taxon>
        <taxon>Recurvomyces</taxon>
    </lineage>
</organism>
<dbReference type="EMBL" id="JAUTXT010000010">
    <property type="protein sequence ID" value="KAK3676513.1"/>
    <property type="molecule type" value="Genomic_DNA"/>
</dbReference>
<evidence type="ECO:0000313" key="4">
    <source>
        <dbReference type="EMBL" id="KAK3676513.1"/>
    </source>
</evidence>
<comment type="caution">
    <text evidence="4">The sequence shown here is derived from an EMBL/GenBank/DDBJ whole genome shotgun (WGS) entry which is preliminary data.</text>
</comment>
<gene>
    <name evidence="4" type="ORF">LTR78_003789</name>
</gene>
<evidence type="ECO:0000256" key="1">
    <source>
        <dbReference type="SAM" id="MobiDB-lite"/>
    </source>
</evidence>
<feature type="domain" description="Apple" evidence="3">
    <location>
        <begin position="211"/>
        <end position="240"/>
    </location>
</feature>
<dbReference type="PANTHER" id="PTHR33946">
    <property type="match status" value="1"/>
</dbReference>
<feature type="region of interest" description="Disordered" evidence="1">
    <location>
        <begin position="262"/>
        <end position="314"/>
    </location>
</feature>
<accession>A0AAE1C3K8</accession>
<sequence>MPTMTSTLISGLAMLLASRAAADDSNMQCVLKTNPPAGAVCGTSGYLTNENSLDTYPFCEWHTDTIAAAGFYENSGSYYYGYDQACFTCGPKVVSCPGSDGQQFTVGAATFNIHCGTDYYGGDLSRVTSDTFEDCMTSCASTIGCIDVAYNGKNCYLKNSLQSPRSDSNVWGAVLASAEKGAAASTLSCPASNGASYTASSGAQFTVQCGVDYYGGDMGSAYVDTFAECLEVCDSTQGCLDVALHGHYCYLKNSVTSPQQNSDVWGAIKSGSTSRRDDAAVKAPTSRNTPGLKRKRDVAPTSQYTPNVADVQSN</sequence>
<dbReference type="Proteomes" id="UP001274830">
    <property type="component" value="Unassembled WGS sequence"/>
</dbReference>
<name>A0AAE1C3K8_9PEZI</name>
<dbReference type="Gene3D" id="3.50.4.10">
    <property type="entry name" value="Hepatocyte Growth Factor"/>
    <property type="match status" value="2"/>
</dbReference>
<dbReference type="AlphaFoldDB" id="A0AAE1C3K8"/>
<evidence type="ECO:0000256" key="2">
    <source>
        <dbReference type="SAM" id="SignalP"/>
    </source>
</evidence>
<feature type="signal peptide" evidence="2">
    <location>
        <begin position="1"/>
        <end position="22"/>
    </location>
</feature>
<reference evidence="4" key="1">
    <citation type="submission" date="2023-07" db="EMBL/GenBank/DDBJ databases">
        <title>Black Yeasts Isolated from many extreme environments.</title>
        <authorList>
            <person name="Coleine C."/>
            <person name="Stajich J.E."/>
            <person name="Selbmann L."/>
        </authorList>
    </citation>
    <scope>NUCLEOTIDE SEQUENCE</scope>
    <source>
        <strain evidence="4">CCFEE 5485</strain>
    </source>
</reference>
<dbReference type="Pfam" id="PF14295">
    <property type="entry name" value="PAN_4"/>
    <property type="match status" value="2"/>
</dbReference>
<protein>
    <recommendedName>
        <fullName evidence="3">Apple domain-containing protein</fullName>
    </recommendedName>
</protein>
<evidence type="ECO:0000313" key="5">
    <source>
        <dbReference type="Proteomes" id="UP001274830"/>
    </source>
</evidence>
<keyword evidence="2" id="KW-0732">Signal</keyword>